<comment type="subcellular location">
    <subcellularLocation>
        <location evidence="4">Nucleus</location>
    </subcellularLocation>
</comment>
<keyword evidence="1 4" id="KW-0238">DNA-binding</keyword>
<accession>A0A177A6N8</accession>
<keyword evidence="2 4" id="KW-0371">Homeobox</keyword>
<feature type="compositionally biased region" description="Low complexity" evidence="5">
    <location>
        <begin position="287"/>
        <end position="306"/>
    </location>
</feature>
<dbReference type="Gene3D" id="1.10.10.60">
    <property type="entry name" value="Homeodomain-like"/>
    <property type="match status" value="1"/>
</dbReference>
<evidence type="ECO:0000256" key="1">
    <source>
        <dbReference type="ARBA" id="ARBA00023125"/>
    </source>
</evidence>
<dbReference type="InterPro" id="IPR008422">
    <property type="entry name" value="KN_HD"/>
</dbReference>
<dbReference type="SUPFAM" id="SSF46689">
    <property type="entry name" value="Homeodomain-like"/>
    <property type="match status" value="1"/>
</dbReference>
<protein>
    <recommendedName>
        <fullName evidence="6">Homeobox domain-containing protein</fullName>
    </recommendedName>
</protein>
<dbReference type="InterPro" id="IPR050224">
    <property type="entry name" value="TALE_homeobox"/>
</dbReference>
<feature type="compositionally biased region" description="Gly residues" evidence="5">
    <location>
        <begin position="315"/>
        <end position="333"/>
    </location>
</feature>
<dbReference type="AlphaFoldDB" id="A0A177A6N8"/>
<evidence type="ECO:0000256" key="3">
    <source>
        <dbReference type="ARBA" id="ARBA00023242"/>
    </source>
</evidence>
<feature type="domain" description="Homeobox" evidence="6">
    <location>
        <begin position="215"/>
        <end position="278"/>
    </location>
</feature>
<dbReference type="InterPro" id="IPR001356">
    <property type="entry name" value="HD"/>
</dbReference>
<proteinExistence type="predicted"/>
<dbReference type="Proteomes" id="UP000077154">
    <property type="component" value="Unassembled WGS sequence"/>
</dbReference>
<dbReference type="InterPro" id="IPR009057">
    <property type="entry name" value="Homeodomain-like_sf"/>
</dbReference>
<dbReference type="GO" id="GO:0006355">
    <property type="term" value="P:regulation of DNA-templated transcription"/>
    <property type="evidence" value="ECO:0007669"/>
    <property type="project" value="InterPro"/>
</dbReference>
<reference evidence="7" key="1">
    <citation type="submission" date="2016-03" db="EMBL/GenBank/DDBJ databases">
        <title>Updated assembly of Pseudogymnoascus destructans, the fungus causing white-nose syndrome of bats.</title>
        <authorList>
            <person name="Palmer J.M."/>
            <person name="Drees K.P."/>
            <person name="Foster J.T."/>
            <person name="Lindner D.L."/>
        </authorList>
    </citation>
    <scope>NUCLEOTIDE SEQUENCE [LARGE SCALE GENOMIC DNA]</scope>
    <source>
        <strain evidence="7">20631-21</strain>
    </source>
</reference>
<dbReference type="Pfam" id="PF05920">
    <property type="entry name" value="Homeobox_KN"/>
    <property type="match status" value="1"/>
</dbReference>
<dbReference type="GO" id="GO:0005634">
    <property type="term" value="C:nucleus"/>
    <property type="evidence" value="ECO:0007669"/>
    <property type="project" value="UniProtKB-SubCell"/>
</dbReference>
<organism evidence="7">
    <name type="scientific">Pseudogymnoascus destructans</name>
    <dbReference type="NCBI Taxonomy" id="655981"/>
    <lineage>
        <taxon>Eukaryota</taxon>
        <taxon>Fungi</taxon>
        <taxon>Dikarya</taxon>
        <taxon>Ascomycota</taxon>
        <taxon>Pezizomycotina</taxon>
        <taxon>Leotiomycetes</taxon>
        <taxon>Thelebolales</taxon>
        <taxon>Thelebolaceae</taxon>
        <taxon>Pseudogymnoascus</taxon>
    </lineage>
</organism>
<dbReference type="CDD" id="cd00086">
    <property type="entry name" value="homeodomain"/>
    <property type="match status" value="1"/>
</dbReference>
<dbReference type="PANTHER" id="PTHR11850">
    <property type="entry name" value="HOMEOBOX PROTEIN TRANSCRIPTION FACTORS"/>
    <property type="match status" value="1"/>
</dbReference>
<dbReference type="GO" id="GO:0003677">
    <property type="term" value="F:DNA binding"/>
    <property type="evidence" value="ECO:0007669"/>
    <property type="project" value="UniProtKB-UniRule"/>
</dbReference>
<gene>
    <name evidence="7" type="ORF">VC83_05818</name>
</gene>
<evidence type="ECO:0000259" key="6">
    <source>
        <dbReference type="PROSITE" id="PS50071"/>
    </source>
</evidence>
<feature type="DNA-binding region" description="Homeobox" evidence="4">
    <location>
        <begin position="217"/>
        <end position="279"/>
    </location>
</feature>
<dbReference type="GeneID" id="36288882"/>
<dbReference type="EMBL" id="KV441401">
    <property type="protein sequence ID" value="OAF57122.1"/>
    <property type="molecule type" value="Genomic_DNA"/>
</dbReference>
<keyword evidence="3 4" id="KW-0539">Nucleus</keyword>
<sequence length="333" mass="35336">MATTITMHAPSPIPAHLAAALSSLPTRPRSQLQNIELPPIRQAVPEIDLAPAPVPIDARPSSPYAQKRRLLTPEPERRGRSGGGSSGMQTPYRTSPRSTMMSAPGAPPGPPPMTVFASAADQMPYPGRGYPEPAAPRLFDPRADYASQAYSRDRYDAQPYPPPSQYTVYDGGGGGGGKRGREFGVSVNGNGYPPQNYVAETGYGVEGMGDGKSGGGGRKRRGNLPKETTDKLRAWFVGHLHHPYPTEDEKQDLMVRTGLQMNQISNWFINARRRQLPSMISNARAETAANANGTSGTSNGAAAANSARDESDGSSYGGEYGTEGGSPGRGGRL</sequence>
<evidence type="ECO:0000256" key="4">
    <source>
        <dbReference type="PROSITE-ProRule" id="PRU00108"/>
    </source>
</evidence>
<dbReference type="eggNOG" id="KOG0773">
    <property type="taxonomic scope" value="Eukaryota"/>
</dbReference>
<evidence type="ECO:0000313" key="7">
    <source>
        <dbReference type="EMBL" id="OAF57122.1"/>
    </source>
</evidence>
<feature type="region of interest" description="Disordered" evidence="5">
    <location>
        <begin position="287"/>
        <end position="333"/>
    </location>
</feature>
<dbReference type="VEuPathDB" id="FungiDB:GMDG_03612"/>
<feature type="region of interest" description="Disordered" evidence="5">
    <location>
        <begin position="52"/>
        <end position="110"/>
    </location>
</feature>
<dbReference type="SMART" id="SM00389">
    <property type="entry name" value="HOX"/>
    <property type="match status" value="1"/>
</dbReference>
<dbReference type="PROSITE" id="PS50071">
    <property type="entry name" value="HOMEOBOX_2"/>
    <property type="match status" value="1"/>
</dbReference>
<evidence type="ECO:0000256" key="5">
    <source>
        <dbReference type="SAM" id="MobiDB-lite"/>
    </source>
</evidence>
<feature type="compositionally biased region" description="Polar residues" evidence="5">
    <location>
        <begin position="88"/>
        <end position="101"/>
    </location>
</feature>
<dbReference type="OrthoDB" id="10056939at2759"/>
<dbReference type="RefSeq" id="XP_024322413.1">
    <property type="nucleotide sequence ID" value="XM_024469431.1"/>
</dbReference>
<name>A0A177A6N8_9PEZI</name>
<evidence type="ECO:0000256" key="2">
    <source>
        <dbReference type="ARBA" id="ARBA00023155"/>
    </source>
</evidence>